<reference evidence="3" key="1">
    <citation type="submission" date="2016-06" db="EMBL/GenBank/DDBJ databases">
        <title>Parallel loss of symbiosis genes in relatives of nitrogen-fixing non-legume Parasponia.</title>
        <authorList>
            <person name="Van Velzen R."/>
            <person name="Holmer R."/>
            <person name="Bu F."/>
            <person name="Rutten L."/>
            <person name="Van Zeijl A."/>
            <person name="Liu W."/>
            <person name="Santuari L."/>
            <person name="Cao Q."/>
            <person name="Sharma T."/>
            <person name="Shen D."/>
            <person name="Roswanjaya Y."/>
            <person name="Wardhani T."/>
            <person name="Kalhor M.S."/>
            <person name="Jansen J."/>
            <person name="Van den Hoogen J."/>
            <person name="Gungor B."/>
            <person name="Hartog M."/>
            <person name="Hontelez J."/>
            <person name="Verver J."/>
            <person name="Yang W.-C."/>
            <person name="Schijlen E."/>
            <person name="Repin R."/>
            <person name="Schilthuizen M."/>
            <person name="Schranz E."/>
            <person name="Heidstra R."/>
            <person name="Miyata K."/>
            <person name="Fedorova E."/>
            <person name="Kohlen W."/>
            <person name="Bisseling T."/>
            <person name="Smit S."/>
            <person name="Geurts R."/>
        </authorList>
    </citation>
    <scope>NUCLEOTIDE SEQUENCE [LARGE SCALE GENOMIC DNA]</scope>
    <source>
        <strain evidence="3">cv. WU1-14</strain>
    </source>
</reference>
<dbReference type="AlphaFoldDB" id="A0A2P5CAA3"/>
<comment type="caution">
    <text evidence="2">The sequence shown here is derived from an EMBL/GenBank/DDBJ whole genome shotgun (WGS) entry which is preliminary data.</text>
</comment>
<proteinExistence type="predicted"/>
<protein>
    <recommendedName>
        <fullName evidence="4">Transmembrane protein</fullName>
    </recommendedName>
</protein>
<evidence type="ECO:0008006" key="4">
    <source>
        <dbReference type="Google" id="ProtNLM"/>
    </source>
</evidence>
<dbReference type="Proteomes" id="UP000237105">
    <property type="component" value="Unassembled WGS sequence"/>
</dbReference>
<feature type="transmembrane region" description="Helical" evidence="1">
    <location>
        <begin position="122"/>
        <end position="143"/>
    </location>
</feature>
<gene>
    <name evidence="2" type="ORF">PanWU01x14_169210</name>
</gene>
<keyword evidence="3" id="KW-1185">Reference proteome</keyword>
<keyword evidence="1" id="KW-0472">Membrane</keyword>
<accession>A0A2P5CAA3</accession>
<keyword evidence="1" id="KW-1133">Transmembrane helix</keyword>
<evidence type="ECO:0000313" key="3">
    <source>
        <dbReference type="Proteomes" id="UP000237105"/>
    </source>
</evidence>
<evidence type="ECO:0000313" key="2">
    <source>
        <dbReference type="EMBL" id="PON57990.1"/>
    </source>
</evidence>
<dbReference type="EMBL" id="JXTB01000153">
    <property type="protein sequence ID" value="PON57990.1"/>
    <property type="molecule type" value="Genomic_DNA"/>
</dbReference>
<name>A0A2P5CAA3_PARAD</name>
<keyword evidence="1" id="KW-0812">Transmembrane</keyword>
<feature type="transmembrane region" description="Helical" evidence="1">
    <location>
        <begin position="149"/>
        <end position="167"/>
    </location>
</feature>
<organism evidence="2 3">
    <name type="scientific">Parasponia andersonii</name>
    <name type="common">Sponia andersonii</name>
    <dbReference type="NCBI Taxonomy" id="3476"/>
    <lineage>
        <taxon>Eukaryota</taxon>
        <taxon>Viridiplantae</taxon>
        <taxon>Streptophyta</taxon>
        <taxon>Embryophyta</taxon>
        <taxon>Tracheophyta</taxon>
        <taxon>Spermatophyta</taxon>
        <taxon>Magnoliopsida</taxon>
        <taxon>eudicotyledons</taxon>
        <taxon>Gunneridae</taxon>
        <taxon>Pentapetalae</taxon>
        <taxon>rosids</taxon>
        <taxon>fabids</taxon>
        <taxon>Rosales</taxon>
        <taxon>Cannabaceae</taxon>
        <taxon>Parasponia</taxon>
    </lineage>
</organism>
<sequence length="193" mass="21024">MGRATEFTALREPPPLDTVKPNRLASSTETKLWDAPMSTKALVVFPLIVASTKSRPLACDLGADHKALRSCKEPTRAPPSSLLLPSWLGSEAIKALKPFFLGHSHPMWPIAKKALDSWLGKVTVFLFFALVFVLVGGTIFVPFSSFCLLSPTLCSTTLLVFGLRRVLVSKVINKALDYGNSINQVLDATTLEL</sequence>
<evidence type="ECO:0000256" key="1">
    <source>
        <dbReference type="SAM" id="Phobius"/>
    </source>
</evidence>